<protein>
    <submittedName>
        <fullName evidence="1">Uncharacterized protein</fullName>
    </submittedName>
</protein>
<keyword evidence="2" id="KW-1185">Reference proteome</keyword>
<dbReference type="STRING" id="217511.GCA_001463845_00806"/>
<sequence length="293" mass="33486">MSQAIVTSSYRGDFERCRLLCDSIDARVRGHTRHILAVESRDVSMFRVLEGPKREVVDERDLFPWWLRAFPDPTRLGKRRIWLTPVGLPLRGWHTQQLRRIMLGAKLEETALITVDSDVVFLRDFETGNFEDEKGRVAFYRKPGGVRTALAEYQKVHYDWSRKAGEFLGIPEPKVTDTGYIGTLIAWNTASVRDMSARIESVTGHSAIDALARTRLISECTIYGRFVDEIENRPDRHYPVSFERCRMYWAGDAMTEPVLRRFIASLEAHHVAAGIQSFTGTDSALLRRVAGLN</sequence>
<dbReference type="eggNOG" id="ENOG502Z99M">
    <property type="taxonomic scope" value="Bacteria"/>
</dbReference>
<dbReference type="InterPro" id="IPR045499">
    <property type="entry name" value="DUF6492"/>
</dbReference>
<dbReference type="Pfam" id="PF20102">
    <property type="entry name" value="DUF6492"/>
    <property type="match status" value="1"/>
</dbReference>
<gene>
    <name evidence="1" type="ORF">FP2506_10251</name>
</gene>
<dbReference type="EMBL" id="AATP01000001">
    <property type="protein sequence ID" value="EAU43218.1"/>
    <property type="molecule type" value="Genomic_DNA"/>
</dbReference>
<evidence type="ECO:0000313" key="2">
    <source>
        <dbReference type="Proteomes" id="UP000004310"/>
    </source>
</evidence>
<dbReference type="HOGENOM" id="CLU_084449_0_0_5"/>
<dbReference type="AlphaFoldDB" id="Q0G546"/>
<comment type="caution">
    <text evidence="1">The sequence shown here is derived from an EMBL/GenBank/DDBJ whole genome shotgun (WGS) entry which is preliminary data.</text>
</comment>
<evidence type="ECO:0000313" key="1">
    <source>
        <dbReference type="EMBL" id="EAU43218.1"/>
    </source>
</evidence>
<name>Q0G546_9HYPH</name>
<organism evidence="1 2">
    <name type="scientific">Fulvimarina pelagi HTCC2506</name>
    <dbReference type="NCBI Taxonomy" id="314231"/>
    <lineage>
        <taxon>Bacteria</taxon>
        <taxon>Pseudomonadati</taxon>
        <taxon>Pseudomonadota</taxon>
        <taxon>Alphaproteobacteria</taxon>
        <taxon>Hyphomicrobiales</taxon>
        <taxon>Aurantimonadaceae</taxon>
        <taxon>Fulvimarina</taxon>
    </lineage>
</organism>
<reference evidence="1 2" key="1">
    <citation type="journal article" date="2010" name="J. Bacteriol.">
        <title>Genome sequence of Fulvimarina pelagi HTCC2506T, a Mn(II)-oxidizing alphaproteobacterium possessing an aerobic anoxygenic photosynthetic gene cluster and Xanthorhodopsin.</title>
        <authorList>
            <person name="Kang I."/>
            <person name="Oh H.M."/>
            <person name="Lim S.I."/>
            <person name="Ferriera S."/>
            <person name="Giovannoni S.J."/>
            <person name="Cho J.C."/>
        </authorList>
    </citation>
    <scope>NUCLEOTIDE SEQUENCE [LARGE SCALE GENOMIC DNA]</scope>
    <source>
        <strain evidence="1 2">HTCC2506</strain>
    </source>
</reference>
<accession>Q0G546</accession>
<dbReference type="RefSeq" id="WP_007067192.1">
    <property type="nucleotide sequence ID" value="NZ_DS022272.1"/>
</dbReference>
<dbReference type="Proteomes" id="UP000004310">
    <property type="component" value="Unassembled WGS sequence"/>
</dbReference>
<proteinExistence type="predicted"/>